<accession>A0ABM8SDD2</accession>
<dbReference type="EC" id="2.4.99.24" evidence="4"/>
<evidence type="ECO:0000256" key="1">
    <source>
        <dbReference type="ARBA" id="ARBA00022676"/>
    </source>
</evidence>
<dbReference type="InterPro" id="IPR051199">
    <property type="entry name" value="LPS_LOS_Heptosyltrfase"/>
</dbReference>
<dbReference type="EMBL" id="CAJNBJ010000021">
    <property type="protein sequence ID" value="CAE6802364.1"/>
    <property type="molecule type" value="Genomic_DNA"/>
</dbReference>
<dbReference type="InterPro" id="IPR011910">
    <property type="entry name" value="RfaF"/>
</dbReference>
<evidence type="ECO:0000256" key="5">
    <source>
        <dbReference type="ARBA" id="ARBA00047503"/>
    </source>
</evidence>
<dbReference type="SUPFAM" id="SSF53756">
    <property type="entry name" value="UDP-Glycosyltransferase/glycogen phosphorylase"/>
    <property type="match status" value="1"/>
</dbReference>
<dbReference type="PANTHER" id="PTHR30160">
    <property type="entry name" value="TETRAACYLDISACCHARIDE 4'-KINASE-RELATED"/>
    <property type="match status" value="1"/>
</dbReference>
<comment type="similarity">
    <text evidence="3">Belongs to the glycosyltransferase 9 family.</text>
</comment>
<dbReference type="Gene3D" id="3.40.50.2000">
    <property type="entry name" value="Glycogen Phosphorylase B"/>
    <property type="match status" value="2"/>
</dbReference>
<evidence type="ECO:0000313" key="7">
    <source>
        <dbReference type="Proteomes" id="UP000675880"/>
    </source>
</evidence>
<dbReference type="PANTHER" id="PTHR30160:SF1">
    <property type="entry name" value="LIPOPOLYSACCHARIDE 1,2-N-ACETYLGLUCOSAMINETRANSFERASE-RELATED"/>
    <property type="match status" value="1"/>
</dbReference>
<organism evidence="6 7">
    <name type="scientific">Nitrospira defluvii</name>
    <dbReference type="NCBI Taxonomy" id="330214"/>
    <lineage>
        <taxon>Bacteria</taxon>
        <taxon>Pseudomonadati</taxon>
        <taxon>Nitrospirota</taxon>
        <taxon>Nitrospiria</taxon>
        <taxon>Nitrospirales</taxon>
        <taxon>Nitrospiraceae</taxon>
        <taxon>Nitrospira</taxon>
    </lineage>
</organism>
<keyword evidence="2 6" id="KW-0808">Transferase</keyword>
<dbReference type="CDD" id="cd03789">
    <property type="entry name" value="GT9_LPS_heptosyltransferase"/>
    <property type="match status" value="1"/>
</dbReference>
<dbReference type="InterPro" id="IPR011916">
    <property type="entry name" value="LipoPS_heptosylTferase-III"/>
</dbReference>
<comment type="caution">
    <text evidence="6">The sequence shown here is derived from an EMBL/GenBank/DDBJ whole genome shotgun (WGS) entry which is preliminary data.</text>
</comment>
<evidence type="ECO:0000256" key="4">
    <source>
        <dbReference type="ARBA" id="ARBA00044042"/>
    </source>
</evidence>
<proteinExistence type="inferred from homology"/>
<comment type="catalytic activity">
    <reaction evidence="5">
        <text>an L-alpha-D-Hep-(1-&gt;5)-[alpha-Kdo-(2-&gt;4)]-alpha-Kdo-(2-&gt;6)-lipid A + ADP-L-glycero-beta-D-manno-heptose = an L-alpha-D-Hep-(1-&gt;3)-L-alpha-D-Hep-(1-&gt;5)-[alpha-Kdo-(2-&gt;4)]-alpha-Kdo-(2-&gt;6)-lipid A + ADP + H(+)</text>
        <dbReference type="Rhea" id="RHEA:74071"/>
        <dbReference type="ChEBI" id="CHEBI:15378"/>
        <dbReference type="ChEBI" id="CHEBI:61506"/>
        <dbReference type="ChEBI" id="CHEBI:193068"/>
        <dbReference type="ChEBI" id="CHEBI:193069"/>
        <dbReference type="ChEBI" id="CHEBI:456216"/>
        <dbReference type="EC" id="2.4.99.24"/>
    </reaction>
</comment>
<sequence>MQNAPFPLRNVEMGCDADRFELDDAMMFRNILIIKLRHIGDVLLSTPVLRGLREAYPDARLTMLVNRGTEGVLAHNPDLNEVLCLEKGSWQAQLTFVHMLKGRRFDAVIDLTDGDRSAIISLATRSPVRIGFNAEHRWRGLLYSQVAKPRPMDQHRVEYDLCALRALGLDPKPGLPAVFVSPAEEQVAEDWLAQAGLVSGQGAAPLVWLQPGARYSLKVWPPDRFAQLADRLVDRFGCRILLGGDQREREVAELVARKARCGPIVVAGKFTLLQFAALVKRCALFIGNDGGAMHIAAAMGTPVVALFGPTYPQRWGPRGGPVQVIYKGLDCRACYHPTCLRGDDSCMQQIGVDEVYGVASRMLEHAIARAEHE</sequence>
<keyword evidence="7" id="KW-1185">Reference proteome</keyword>
<evidence type="ECO:0000313" key="6">
    <source>
        <dbReference type="EMBL" id="CAE6802364.1"/>
    </source>
</evidence>
<dbReference type="GO" id="GO:0016757">
    <property type="term" value="F:glycosyltransferase activity"/>
    <property type="evidence" value="ECO:0007669"/>
    <property type="project" value="UniProtKB-KW"/>
</dbReference>
<keyword evidence="1 6" id="KW-0328">Glycosyltransferase</keyword>
<reference evidence="6 7" key="1">
    <citation type="submission" date="2021-02" db="EMBL/GenBank/DDBJ databases">
        <authorList>
            <person name="Han P."/>
        </authorList>
    </citation>
    <scope>NUCLEOTIDE SEQUENCE [LARGE SCALE GENOMIC DNA]</scope>
    <source>
        <strain evidence="6">Candidatus Nitrospira sp. ZN2</strain>
    </source>
</reference>
<dbReference type="Pfam" id="PF01075">
    <property type="entry name" value="Glyco_transf_9"/>
    <property type="match status" value="1"/>
</dbReference>
<dbReference type="NCBIfam" id="TIGR02201">
    <property type="entry name" value="heptsyl_trn_III"/>
    <property type="match status" value="1"/>
</dbReference>
<evidence type="ECO:0000256" key="3">
    <source>
        <dbReference type="ARBA" id="ARBA00043995"/>
    </source>
</evidence>
<protein>
    <recommendedName>
        <fullName evidence="4">lipopolysaccharide heptosyltransferase II</fullName>
        <ecNumber evidence="4">2.4.99.24</ecNumber>
    </recommendedName>
</protein>
<name>A0ABM8SDD2_9BACT</name>
<dbReference type="InterPro" id="IPR002201">
    <property type="entry name" value="Glyco_trans_9"/>
</dbReference>
<dbReference type="NCBIfam" id="TIGR02195">
    <property type="entry name" value="heptsyl_trn_II"/>
    <property type="match status" value="1"/>
</dbReference>
<dbReference type="Proteomes" id="UP000675880">
    <property type="component" value="Unassembled WGS sequence"/>
</dbReference>
<evidence type="ECO:0000256" key="2">
    <source>
        <dbReference type="ARBA" id="ARBA00022679"/>
    </source>
</evidence>
<gene>
    <name evidence="6" type="ORF">NSPZN2_80126</name>
</gene>